<dbReference type="EMBL" id="CP053085">
    <property type="protein sequence ID" value="QJR38038.1"/>
    <property type="molecule type" value="Genomic_DNA"/>
</dbReference>
<dbReference type="InterPro" id="IPR029069">
    <property type="entry name" value="HotDog_dom_sf"/>
</dbReference>
<evidence type="ECO:0000313" key="2">
    <source>
        <dbReference type="Proteomes" id="UP000500938"/>
    </source>
</evidence>
<accession>A0A6M4IV33</accession>
<dbReference type="Gene3D" id="3.10.129.10">
    <property type="entry name" value="Hotdog Thioesterase"/>
    <property type="match status" value="1"/>
</dbReference>
<sequence>MTASRPFVTHERVRWADVDLVSIMRFSAFTRLVEVAEQELLRAAGLPYSTLFDNPRIWMPRRRLEIDYYAPARIDDELALVTYVSRMGDTSLTMQVDVRHATRHTLIAAATMVVVCVTVEGFAKRPLPQIARESLAPYVMSVEDARAGAPETR</sequence>
<dbReference type="SUPFAM" id="SSF54637">
    <property type="entry name" value="Thioesterase/thiol ester dehydrase-isomerase"/>
    <property type="match status" value="1"/>
</dbReference>
<dbReference type="Pfam" id="PF13279">
    <property type="entry name" value="4HBT_2"/>
    <property type="match status" value="1"/>
</dbReference>
<dbReference type="KEGG" id="ggr:HKW67_22155"/>
<dbReference type="RefSeq" id="WP_171227474.1">
    <property type="nucleotide sequence ID" value="NZ_CP053085.1"/>
</dbReference>
<dbReference type="Proteomes" id="UP000500938">
    <property type="component" value="Chromosome"/>
</dbReference>
<dbReference type="CDD" id="cd00586">
    <property type="entry name" value="4HBT"/>
    <property type="match status" value="1"/>
</dbReference>
<keyword evidence="2" id="KW-1185">Reference proteome</keyword>
<evidence type="ECO:0000313" key="1">
    <source>
        <dbReference type="EMBL" id="QJR38038.1"/>
    </source>
</evidence>
<proteinExistence type="predicted"/>
<name>A0A6M4IV33_9BACT</name>
<organism evidence="1 2">
    <name type="scientific">Gemmatimonas groenlandica</name>
    <dbReference type="NCBI Taxonomy" id="2732249"/>
    <lineage>
        <taxon>Bacteria</taxon>
        <taxon>Pseudomonadati</taxon>
        <taxon>Gemmatimonadota</taxon>
        <taxon>Gemmatimonadia</taxon>
        <taxon>Gemmatimonadales</taxon>
        <taxon>Gemmatimonadaceae</taxon>
        <taxon>Gemmatimonas</taxon>
    </lineage>
</organism>
<reference evidence="1 2" key="1">
    <citation type="submission" date="2020-05" db="EMBL/GenBank/DDBJ databases">
        <title>Complete genome sequence of Gemmatimonas greenlandica TET16.</title>
        <authorList>
            <person name="Zeng Y."/>
        </authorList>
    </citation>
    <scope>NUCLEOTIDE SEQUENCE [LARGE SCALE GENOMIC DNA]</scope>
    <source>
        <strain evidence="1 2">TET16</strain>
    </source>
</reference>
<protein>
    <submittedName>
        <fullName evidence="1">Acyl-CoA thioesterase</fullName>
    </submittedName>
</protein>
<dbReference type="AlphaFoldDB" id="A0A6M4IV33"/>
<gene>
    <name evidence="1" type="ORF">HKW67_22155</name>
</gene>